<dbReference type="Pfam" id="PF00406">
    <property type="entry name" value="ADK"/>
    <property type="match status" value="1"/>
</dbReference>
<keyword evidence="5" id="KW-0963">Cytoplasm</keyword>
<feature type="binding site" evidence="5">
    <location>
        <position position="31"/>
    </location>
    <ligand>
        <name>AMP</name>
        <dbReference type="ChEBI" id="CHEBI:456215"/>
    </ligand>
</feature>
<dbReference type="InterPro" id="IPR006259">
    <property type="entry name" value="Adenyl_kin_sub"/>
</dbReference>
<dbReference type="FunFam" id="3.40.50.300:FF:000106">
    <property type="entry name" value="Adenylate kinase mitochondrial"/>
    <property type="match status" value="1"/>
</dbReference>
<feature type="binding site" evidence="5">
    <location>
        <position position="133"/>
    </location>
    <ligand>
        <name>Zn(2+)</name>
        <dbReference type="ChEBI" id="CHEBI:29105"/>
        <note>structural</note>
    </ligand>
</feature>
<evidence type="ECO:0000256" key="5">
    <source>
        <dbReference type="HAMAP-Rule" id="MF_00235"/>
    </source>
</evidence>
<comment type="catalytic activity">
    <reaction evidence="5 7">
        <text>AMP + ATP = 2 ADP</text>
        <dbReference type="Rhea" id="RHEA:12973"/>
        <dbReference type="ChEBI" id="CHEBI:30616"/>
        <dbReference type="ChEBI" id="CHEBI:456215"/>
        <dbReference type="ChEBI" id="CHEBI:456216"/>
        <dbReference type="EC" id="2.7.4.3"/>
    </reaction>
</comment>
<evidence type="ECO:0000256" key="2">
    <source>
        <dbReference type="ARBA" id="ARBA00022727"/>
    </source>
</evidence>
<feature type="binding site" evidence="5">
    <location>
        <position position="153"/>
    </location>
    <ligand>
        <name>Zn(2+)</name>
        <dbReference type="ChEBI" id="CHEBI:29105"/>
        <note>structural</note>
    </ligand>
</feature>
<dbReference type="NCBIfam" id="TIGR01351">
    <property type="entry name" value="adk"/>
    <property type="match status" value="1"/>
</dbReference>
<keyword evidence="5" id="KW-0862">Zinc</keyword>
<keyword evidence="10" id="KW-1185">Reference proteome</keyword>
<keyword evidence="2 5" id="KW-0545">Nucleotide biosynthesis</keyword>
<feature type="binding site" evidence="5">
    <location>
        <position position="92"/>
    </location>
    <ligand>
        <name>AMP</name>
        <dbReference type="ChEBI" id="CHEBI:456215"/>
    </ligand>
</feature>
<gene>
    <name evidence="5" type="primary">adk</name>
    <name evidence="9" type="ORF">FL622_14330</name>
</gene>
<reference evidence="9 10" key="1">
    <citation type="submission" date="2019-07" db="EMBL/GenBank/DDBJ databases">
        <title>Insights of Desulfuromonas acetexigens electromicrobiology.</title>
        <authorList>
            <person name="Katuri K."/>
            <person name="Sapireddy V."/>
            <person name="Shaw D.R."/>
            <person name="Saikaly P."/>
        </authorList>
    </citation>
    <scope>NUCLEOTIDE SEQUENCE [LARGE SCALE GENOMIC DNA]</scope>
    <source>
        <strain evidence="9 10">2873</strain>
    </source>
</reference>
<evidence type="ECO:0000313" key="10">
    <source>
        <dbReference type="Proteomes" id="UP000317155"/>
    </source>
</evidence>
<dbReference type="SUPFAM" id="SSF52540">
    <property type="entry name" value="P-loop containing nucleoside triphosphate hydrolases"/>
    <property type="match status" value="1"/>
</dbReference>
<feature type="binding site" evidence="5">
    <location>
        <position position="160"/>
    </location>
    <ligand>
        <name>AMP</name>
        <dbReference type="ChEBI" id="CHEBI:456215"/>
    </ligand>
</feature>
<feature type="binding site" evidence="5">
    <location>
        <position position="36"/>
    </location>
    <ligand>
        <name>AMP</name>
        <dbReference type="ChEBI" id="CHEBI:456215"/>
    </ligand>
</feature>
<comment type="subcellular location">
    <subcellularLocation>
        <location evidence="5 7">Cytoplasm</location>
    </subcellularLocation>
</comment>
<name>A0A550J7Q6_9BACT</name>
<keyword evidence="5 7" id="KW-0067">ATP-binding</keyword>
<sequence>MKLILLGPPGAGKGTQAKMLMDRYGIPQISTGDILRAAVKAGTPMGLRAKSFMDAGGLVPDEVVVGIVRERIQEDDCKAGFILDGFPRTVPQADALAEALTALGRPLDAVVSLAVDVEALVERLTGRRTCRDCGLGYHVTFAAPKAAGICDACGGELVQRDDDREETIRRRLDVYNEQTSPLIDYYRKSGLLSEVDGMLSMDAVQDEILAILRKE</sequence>
<feature type="binding site" evidence="5">
    <location>
        <begin position="57"/>
        <end position="59"/>
    </location>
    <ligand>
        <name>AMP</name>
        <dbReference type="ChEBI" id="CHEBI:456215"/>
    </ligand>
</feature>
<dbReference type="HAMAP" id="MF_00235">
    <property type="entry name" value="Adenylate_kinase_Adk"/>
    <property type="match status" value="1"/>
</dbReference>
<evidence type="ECO:0000256" key="1">
    <source>
        <dbReference type="ARBA" id="ARBA00022679"/>
    </source>
</evidence>
<evidence type="ECO:0000256" key="4">
    <source>
        <dbReference type="ARBA" id="ARBA00022777"/>
    </source>
</evidence>
<keyword evidence="3 5" id="KW-0547">Nucleotide-binding</keyword>
<dbReference type="EC" id="2.7.4.3" evidence="5 7"/>
<dbReference type="AlphaFoldDB" id="A0A550J7Q6"/>
<evidence type="ECO:0000256" key="6">
    <source>
        <dbReference type="RuleBase" id="RU003330"/>
    </source>
</evidence>
<dbReference type="GO" id="GO:0005524">
    <property type="term" value="F:ATP binding"/>
    <property type="evidence" value="ECO:0007669"/>
    <property type="project" value="UniProtKB-UniRule"/>
</dbReference>
<feature type="region of interest" description="LID" evidence="5">
    <location>
        <begin position="126"/>
        <end position="163"/>
    </location>
</feature>
<dbReference type="NCBIfam" id="NF001381">
    <property type="entry name" value="PRK00279.1-3"/>
    <property type="match status" value="1"/>
</dbReference>
<feature type="domain" description="Adenylate kinase active site lid" evidence="8">
    <location>
        <begin position="127"/>
        <end position="162"/>
    </location>
</feature>
<evidence type="ECO:0000259" key="8">
    <source>
        <dbReference type="Pfam" id="PF05191"/>
    </source>
</evidence>
<dbReference type="PANTHER" id="PTHR23359">
    <property type="entry name" value="NUCLEOTIDE KINASE"/>
    <property type="match status" value="1"/>
</dbReference>
<feature type="region of interest" description="NMP" evidence="5">
    <location>
        <begin position="30"/>
        <end position="59"/>
    </location>
</feature>
<comment type="pathway">
    <text evidence="5">Purine metabolism; AMP biosynthesis via salvage pathway; AMP from ADP: step 1/1.</text>
</comment>
<feature type="binding site" evidence="5">
    <location>
        <position position="130"/>
    </location>
    <ligand>
        <name>Zn(2+)</name>
        <dbReference type="ChEBI" id="CHEBI:29105"/>
        <note>structural</note>
    </ligand>
</feature>
<evidence type="ECO:0000256" key="3">
    <source>
        <dbReference type="ARBA" id="ARBA00022741"/>
    </source>
</evidence>
<keyword evidence="5" id="KW-0479">Metal-binding</keyword>
<evidence type="ECO:0000313" key="9">
    <source>
        <dbReference type="EMBL" id="TRO79153.1"/>
    </source>
</evidence>
<dbReference type="GO" id="GO:0008270">
    <property type="term" value="F:zinc ion binding"/>
    <property type="evidence" value="ECO:0007669"/>
    <property type="project" value="UniProtKB-UniRule"/>
</dbReference>
<feature type="binding site" evidence="5">
    <location>
        <position position="171"/>
    </location>
    <ligand>
        <name>AMP</name>
        <dbReference type="ChEBI" id="CHEBI:456215"/>
    </ligand>
</feature>
<comment type="similarity">
    <text evidence="5 6">Belongs to the adenylate kinase family.</text>
</comment>
<dbReference type="Pfam" id="PF05191">
    <property type="entry name" value="ADK_lid"/>
    <property type="match status" value="1"/>
</dbReference>
<dbReference type="InterPro" id="IPR007862">
    <property type="entry name" value="Adenylate_kinase_lid-dom"/>
</dbReference>
<organism evidence="9 10">
    <name type="scientific">Trichloromonas acetexigens</name>
    <dbReference type="NCBI Taxonomy" id="38815"/>
    <lineage>
        <taxon>Bacteria</taxon>
        <taxon>Pseudomonadati</taxon>
        <taxon>Thermodesulfobacteriota</taxon>
        <taxon>Desulfuromonadia</taxon>
        <taxon>Desulfuromonadales</taxon>
        <taxon>Trichloromonadaceae</taxon>
        <taxon>Trichloromonas</taxon>
    </lineage>
</organism>
<proteinExistence type="inferred from homology"/>
<comment type="subunit">
    <text evidence="5 7">Monomer.</text>
</comment>
<comment type="function">
    <text evidence="5">Catalyzes the reversible transfer of the terminal phosphate group between ATP and AMP. Plays an important role in cellular energy homeostasis and in adenine nucleotide metabolism.</text>
</comment>
<dbReference type="RefSeq" id="WP_092054095.1">
    <property type="nucleotide sequence ID" value="NZ_FOJJ01000004.1"/>
</dbReference>
<keyword evidence="1 5" id="KW-0808">Transferase</keyword>
<dbReference type="NCBIfam" id="NF011100">
    <property type="entry name" value="PRK14527.1"/>
    <property type="match status" value="1"/>
</dbReference>
<dbReference type="Proteomes" id="UP000317155">
    <property type="component" value="Unassembled WGS sequence"/>
</dbReference>
<dbReference type="Gene3D" id="3.40.50.300">
    <property type="entry name" value="P-loop containing nucleotide triphosphate hydrolases"/>
    <property type="match status" value="1"/>
</dbReference>
<keyword evidence="4 5" id="KW-0418">Kinase</keyword>
<dbReference type="GO" id="GO:0005737">
    <property type="term" value="C:cytoplasm"/>
    <property type="evidence" value="ECO:0007669"/>
    <property type="project" value="UniProtKB-SubCell"/>
</dbReference>
<feature type="binding site" evidence="5">
    <location>
        <begin position="85"/>
        <end position="88"/>
    </location>
    <ligand>
        <name>AMP</name>
        <dbReference type="ChEBI" id="CHEBI:456215"/>
    </ligand>
</feature>
<feature type="binding site" evidence="5">
    <location>
        <position position="199"/>
    </location>
    <ligand>
        <name>ATP</name>
        <dbReference type="ChEBI" id="CHEBI:30616"/>
    </ligand>
</feature>
<feature type="binding site" evidence="5">
    <location>
        <position position="127"/>
    </location>
    <ligand>
        <name>ATP</name>
        <dbReference type="ChEBI" id="CHEBI:30616"/>
    </ligand>
</feature>
<dbReference type="InterPro" id="IPR033690">
    <property type="entry name" value="Adenylat_kinase_CS"/>
</dbReference>
<dbReference type="CDD" id="cd01428">
    <property type="entry name" value="ADK"/>
    <property type="match status" value="1"/>
</dbReference>
<comment type="domain">
    <text evidence="5">Consists of three domains, a large central CORE domain and two small peripheral domains, NMPbind and LID, which undergo movements during catalysis. The LID domain closes over the site of phosphoryl transfer upon ATP binding. Assembling and dissambling the active center during each catalytic cycle provides an effective means to prevent ATP hydrolysis. Some bacteria have evolved a zinc-coordinating structure that stabilizes the LID domain.</text>
</comment>
<dbReference type="NCBIfam" id="NF001379">
    <property type="entry name" value="PRK00279.1-1"/>
    <property type="match status" value="1"/>
</dbReference>
<dbReference type="InterPro" id="IPR000850">
    <property type="entry name" value="Adenylat/UMP-CMP_kin"/>
</dbReference>
<dbReference type="PRINTS" id="PR00094">
    <property type="entry name" value="ADENYLTKNASE"/>
</dbReference>
<comment type="caution">
    <text evidence="9">The sequence shown here is derived from an EMBL/GenBank/DDBJ whole genome shotgun (WGS) entry which is preliminary data.</text>
</comment>
<dbReference type="NCBIfam" id="NF001380">
    <property type="entry name" value="PRK00279.1-2"/>
    <property type="match status" value="1"/>
</dbReference>
<dbReference type="EMBL" id="VJVV01000012">
    <property type="protein sequence ID" value="TRO79153.1"/>
    <property type="molecule type" value="Genomic_DNA"/>
</dbReference>
<feature type="binding site" evidence="5">
    <location>
        <begin position="10"/>
        <end position="15"/>
    </location>
    <ligand>
        <name>ATP</name>
        <dbReference type="ChEBI" id="CHEBI:30616"/>
    </ligand>
</feature>
<protein>
    <recommendedName>
        <fullName evidence="5 7">Adenylate kinase</fullName>
        <shortName evidence="5">AK</shortName>
        <ecNumber evidence="5 7">2.7.4.3</ecNumber>
    </recommendedName>
    <alternativeName>
        <fullName evidence="5">ATP-AMP transphosphorylase</fullName>
    </alternativeName>
    <alternativeName>
        <fullName evidence="5">ATP:AMP phosphotransferase</fullName>
    </alternativeName>
    <alternativeName>
        <fullName evidence="5">Adenylate monophosphate kinase</fullName>
    </alternativeName>
</protein>
<dbReference type="InterPro" id="IPR027417">
    <property type="entry name" value="P-loop_NTPase"/>
</dbReference>
<comment type="caution">
    <text evidence="5">Lacks conserved residue(s) required for the propagation of feature annotation.</text>
</comment>
<dbReference type="GO" id="GO:0044209">
    <property type="term" value="P:AMP salvage"/>
    <property type="evidence" value="ECO:0007669"/>
    <property type="project" value="UniProtKB-UniRule"/>
</dbReference>
<dbReference type="OrthoDB" id="9805030at2"/>
<dbReference type="UniPathway" id="UPA00588">
    <property type="reaction ID" value="UER00649"/>
</dbReference>
<evidence type="ECO:0000256" key="7">
    <source>
        <dbReference type="RuleBase" id="RU003331"/>
    </source>
</evidence>
<feature type="binding site" evidence="5">
    <location>
        <position position="150"/>
    </location>
    <ligand>
        <name>Zn(2+)</name>
        <dbReference type="ChEBI" id="CHEBI:29105"/>
        <note>structural</note>
    </ligand>
</feature>
<dbReference type="PROSITE" id="PS00113">
    <property type="entry name" value="ADENYLATE_KINASE"/>
    <property type="match status" value="1"/>
</dbReference>
<accession>A0A550J7Q6</accession>
<dbReference type="GO" id="GO:0004017">
    <property type="term" value="F:AMP kinase activity"/>
    <property type="evidence" value="ECO:0007669"/>
    <property type="project" value="UniProtKB-UniRule"/>
</dbReference>